<dbReference type="KEGG" id="mnt:21405327"/>
<proteinExistence type="predicted"/>
<dbReference type="SUPFAM" id="SSF57959">
    <property type="entry name" value="Leucine zipper domain"/>
    <property type="match status" value="1"/>
</dbReference>
<dbReference type="Gene3D" id="1.20.5.170">
    <property type="match status" value="1"/>
</dbReference>
<feature type="compositionally biased region" description="Basic and acidic residues" evidence="5">
    <location>
        <begin position="183"/>
        <end position="192"/>
    </location>
</feature>
<evidence type="ECO:0000256" key="5">
    <source>
        <dbReference type="SAM" id="MobiDB-lite"/>
    </source>
</evidence>
<evidence type="ECO:0000256" key="2">
    <source>
        <dbReference type="ARBA" id="ARBA00023125"/>
    </source>
</evidence>
<organism evidence="7 8">
    <name type="scientific">Morus notabilis</name>
    <dbReference type="NCBI Taxonomy" id="981085"/>
    <lineage>
        <taxon>Eukaryota</taxon>
        <taxon>Viridiplantae</taxon>
        <taxon>Streptophyta</taxon>
        <taxon>Embryophyta</taxon>
        <taxon>Tracheophyta</taxon>
        <taxon>Spermatophyta</taxon>
        <taxon>Magnoliopsida</taxon>
        <taxon>eudicotyledons</taxon>
        <taxon>Gunneridae</taxon>
        <taxon>Pentapetalae</taxon>
        <taxon>rosids</taxon>
        <taxon>fabids</taxon>
        <taxon>Rosales</taxon>
        <taxon>Moraceae</taxon>
        <taxon>Moreae</taxon>
        <taxon>Morus</taxon>
    </lineage>
</organism>
<dbReference type="CDD" id="cd14707">
    <property type="entry name" value="bZIP_plant_BZIP46"/>
    <property type="match status" value="1"/>
</dbReference>
<dbReference type="OrthoDB" id="644067at2759"/>
<sequence>MTSQGNGQQSHFQPAPLARQNSWYSLTLDEVNNHLGDVGKPLGSMDLHELLQSLYTSEAKEVAGRDVENTSASSSLQRQASLTLARALIGKTVDDVWKEIQQGQKKRYNEDVKVQDREPTLGETTLEDFLVQAGLFAEASSCPAVGLDSIDAMTPTPQSYPHKFGLSSSPSIGALSDPTTPGRKRDASDAYEKTVERRLRRKIKNRESAARSRARKQAYHNELVNKVSRLEEENLKLKKEKEFENVFPCESSSEPKYQLRRTSSASF</sequence>
<evidence type="ECO:0000313" key="8">
    <source>
        <dbReference type="Proteomes" id="UP000030645"/>
    </source>
</evidence>
<dbReference type="InterPro" id="IPR043452">
    <property type="entry name" value="BZIP46-like"/>
</dbReference>
<dbReference type="PROSITE" id="PS00036">
    <property type="entry name" value="BZIP_BASIC"/>
    <property type="match status" value="1"/>
</dbReference>
<dbReference type="PROSITE" id="PS50217">
    <property type="entry name" value="BZIP"/>
    <property type="match status" value="1"/>
</dbReference>
<evidence type="ECO:0000256" key="4">
    <source>
        <dbReference type="SAM" id="Coils"/>
    </source>
</evidence>
<evidence type="ECO:0000259" key="6">
    <source>
        <dbReference type="PROSITE" id="PS50217"/>
    </source>
</evidence>
<name>W9R2G8_9ROSA</name>
<keyword evidence="2" id="KW-0238">DNA-binding</keyword>
<dbReference type="GO" id="GO:0003677">
    <property type="term" value="F:DNA binding"/>
    <property type="evidence" value="ECO:0007669"/>
    <property type="project" value="UniProtKB-KW"/>
</dbReference>
<keyword evidence="3" id="KW-0539">Nucleus</keyword>
<dbReference type="FunFam" id="1.20.5.170:FF:000036">
    <property type="entry name" value="ABSCISIC ACID-INSENSITIVE 5-like protein 2"/>
    <property type="match status" value="1"/>
</dbReference>
<dbReference type="InterPro" id="IPR046347">
    <property type="entry name" value="bZIP_sf"/>
</dbReference>
<dbReference type="GO" id="GO:0045893">
    <property type="term" value="P:positive regulation of DNA-templated transcription"/>
    <property type="evidence" value="ECO:0007669"/>
    <property type="project" value="InterPro"/>
</dbReference>
<gene>
    <name evidence="7" type="ORF">L484_022513</name>
</gene>
<dbReference type="PANTHER" id="PTHR22952:SF390">
    <property type="entry name" value="ABSCISIC ACID-INSENSITIVE 5-LIKE PROTEIN 2"/>
    <property type="match status" value="1"/>
</dbReference>
<dbReference type="GO" id="GO:0005634">
    <property type="term" value="C:nucleus"/>
    <property type="evidence" value="ECO:0007669"/>
    <property type="project" value="UniProtKB-SubCell"/>
</dbReference>
<evidence type="ECO:0000313" key="7">
    <source>
        <dbReference type="EMBL" id="EXB54652.1"/>
    </source>
</evidence>
<feature type="compositionally biased region" description="Polar residues" evidence="5">
    <location>
        <begin position="250"/>
        <end position="267"/>
    </location>
</feature>
<dbReference type="AlphaFoldDB" id="W9R2G8"/>
<keyword evidence="4" id="KW-0175">Coiled coil</keyword>
<evidence type="ECO:0000256" key="1">
    <source>
        <dbReference type="ARBA" id="ARBA00004123"/>
    </source>
</evidence>
<dbReference type="Proteomes" id="UP000030645">
    <property type="component" value="Unassembled WGS sequence"/>
</dbReference>
<feature type="region of interest" description="Disordered" evidence="5">
    <location>
        <begin position="163"/>
        <end position="192"/>
    </location>
</feature>
<dbReference type="GO" id="GO:0003700">
    <property type="term" value="F:DNA-binding transcription factor activity"/>
    <property type="evidence" value="ECO:0007669"/>
    <property type="project" value="InterPro"/>
</dbReference>
<keyword evidence="8" id="KW-1185">Reference proteome</keyword>
<evidence type="ECO:0000256" key="3">
    <source>
        <dbReference type="ARBA" id="ARBA00023242"/>
    </source>
</evidence>
<dbReference type="Pfam" id="PF00170">
    <property type="entry name" value="bZIP_1"/>
    <property type="match status" value="1"/>
</dbReference>
<dbReference type="eggNOG" id="ENOG502QWEC">
    <property type="taxonomic scope" value="Eukaryota"/>
</dbReference>
<dbReference type="STRING" id="981085.W9R2G8"/>
<accession>W9R2G8</accession>
<feature type="region of interest" description="Disordered" evidence="5">
    <location>
        <begin position="247"/>
        <end position="267"/>
    </location>
</feature>
<protein>
    <submittedName>
        <fullName evidence="7">ABSCISIC ACID-INSENSITIVE 5-like protein 2</fullName>
    </submittedName>
</protein>
<reference evidence="8" key="1">
    <citation type="submission" date="2013-01" db="EMBL/GenBank/DDBJ databases">
        <title>Draft Genome Sequence of a Mulberry Tree, Morus notabilis C.K. Schneid.</title>
        <authorList>
            <person name="He N."/>
            <person name="Zhao S."/>
        </authorList>
    </citation>
    <scope>NUCLEOTIDE SEQUENCE</scope>
</reference>
<dbReference type="SMART" id="SM00338">
    <property type="entry name" value="BRLZ"/>
    <property type="match status" value="1"/>
</dbReference>
<dbReference type="EMBL" id="KE344194">
    <property type="protein sequence ID" value="EXB54652.1"/>
    <property type="molecule type" value="Genomic_DNA"/>
</dbReference>
<comment type="subcellular location">
    <subcellularLocation>
        <location evidence="1">Nucleus</location>
    </subcellularLocation>
</comment>
<feature type="coiled-coil region" evidence="4">
    <location>
        <begin position="213"/>
        <end position="240"/>
    </location>
</feature>
<feature type="domain" description="BZIP" evidence="6">
    <location>
        <begin position="195"/>
        <end position="240"/>
    </location>
</feature>
<dbReference type="InterPro" id="IPR004827">
    <property type="entry name" value="bZIP"/>
</dbReference>
<dbReference type="PANTHER" id="PTHR22952">
    <property type="entry name" value="CAMP-RESPONSE ELEMENT BINDING PROTEIN-RELATED"/>
    <property type="match status" value="1"/>
</dbReference>